<dbReference type="AlphaFoldDB" id="A0AAD2FZP6"/>
<keyword evidence="3" id="KW-1185">Reference proteome</keyword>
<proteinExistence type="predicted"/>
<dbReference type="Proteomes" id="UP001295423">
    <property type="component" value="Unassembled WGS sequence"/>
</dbReference>
<name>A0AAD2FZP6_9STRA</name>
<gene>
    <name evidence="2" type="ORF">CYCCA115_LOCUS16485</name>
</gene>
<organism evidence="2 3">
    <name type="scientific">Cylindrotheca closterium</name>
    <dbReference type="NCBI Taxonomy" id="2856"/>
    <lineage>
        <taxon>Eukaryota</taxon>
        <taxon>Sar</taxon>
        <taxon>Stramenopiles</taxon>
        <taxon>Ochrophyta</taxon>
        <taxon>Bacillariophyta</taxon>
        <taxon>Bacillariophyceae</taxon>
        <taxon>Bacillariophycidae</taxon>
        <taxon>Bacillariales</taxon>
        <taxon>Bacillariaceae</taxon>
        <taxon>Cylindrotheca</taxon>
    </lineage>
</organism>
<evidence type="ECO:0000313" key="2">
    <source>
        <dbReference type="EMBL" id="CAJ1956970.1"/>
    </source>
</evidence>
<evidence type="ECO:0000313" key="3">
    <source>
        <dbReference type="Proteomes" id="UP001295423"/>
    </source>
</evidence>
<dbReference type="EMBL" id="CAKOGP040001928">
    <property type="protein sequence ID" value="CAJ1956970.1"/>
    <property type="molecule type" value="Genomic_DNA"/>
</dbReference>
<protein>
    <submittedName>
        <fullName evidence="2">Uncharacterized protein</fullName>
    </submittedName>
</protein>
<evidence type="ECO:0000256" key="1">
    <source>
        <dbReference type="SAM" id="MobiDB-lite"/>
    </source>
</evidence>
<accession>A0AAD2FZP6</accession>
<feature type="region of interest" description="Disordered" evidence="1">
    <location>
        <begin position="1"/>
        <end position="47"/>
    </location>
</feature>
<reference evidence="2" key="1">
    <citation type="submission" date="2023-08" db="EMBL/GenBank/DDBJ databases">
        <authorList>
            <person name="Audoor S."/>
            <person name="Bilcke G."/>
        </authorList>
    </citation>
    <scope>NUCLEOTIDE SEQUENCE</scope>
</reference>
<comment type="caution">
    <text evidence="2">The sequence shown here is derived from an EMBL/GenBank/DDBJ whole genome shotgun (WGS) entry which is preliminary data.</text>
</comment>
<sequence>MSEADFLAHAQDGIMGSNETSTLTPAQEPEDGPPDKLLATQHTTKPGELQRVMSDKLAVAPATKHLPPTPQQEVKQDEFMLNGVKYRSVNNHTIIYSIQKVNTRKHLALIDRGANGGIGDDACIIHKTNSGLIHTQRGPAIAIMHQQAYIGKGQSILSSGQMEHFKIVVDEKSTKAGGQQH</sequence>